<dbReference type="Ensembl" id="ENSAOWT00000021531.1">
    <property type="protein sequence ID" value="ENSAOWP00000018987.1"/>
    <property type="gene ID" value="ENSAOWG00000012914.1"/>
</dbReference>
<dbReference type="InterPro" id="IPR001314">
    <property type="entry name" value="Peptidase_S1A"/>
</dbReference>
<dbReference type="CDD" id="cd00190">
    <property type="entry name" value="Tryp_SPc"/>
    <property type="match status" value="1"/>
</dbReference>
<keyword evidence="2" id="KW-0378">Hydrolase</keyword>
<name>A0A8B9PX85_APTOW</name>
<keyword evidence="4" id="KW-1015">Disulfide bond</keyword>
<dbReference type="PRINTS" id="PR00722">
    <property type="entry name" value="CHYMOTRYPSIN"/>
</dbReference>
<accession>A0A8B9PX85</accession>
<protein>
    <submittedName>
        <fullName evidence="7">Serine protease 55</fullName>
    </submittedName>
</protein>
<evidence type="ECO:0000256" key="3">
    <source>
        <dbReference type="ARBA" id="ARBA00022825"/>
    </source>
</evidence>
<keyword evidence="8" id="KW-1185">Reference proteome</keyword>
<dbReference type="FunFam" id="2.40.10.10:FF:000002">
    <property type="entry name" value="Transmembrane protease serine"/>
    <property type="match status" value="1"/>
</dbReference>
<comment type="similarity">
    <text evidence="5">Belongs to the peptidase S1 family. CLIP subfamily.</text>
</comment>
<feature type="domain" description="Peptidase S1" evidence="6">
    <location>
        <begin position="66"/>
        <end position="277"/>
    </location>
</feature>
<dbReference type="GO" id="GO:0004252">
    <property type="term" value="F:serine-type endopeptidase activity"/>
    <property type="evidence" value="ECO:0007669"/>
    <property type="project" value="InterPro"/>
</dbReference>
<dbReference type="InterPro" id="IPR009003">
    <property type="entry name" value="Peptidase_S1_PA"/>
</dbReference>
<dbReference type="Proteomes" id="UP000694424">
    <property type="component" value="Unplaced"/>
</dbReference>
<reference evidence="7" key="1">
    <citation type="submission" date="2025-08" db="UniProtKB">
        <authorList>
            <consortium name="Ensembl"/>
        </authorList>
    </citation>
    <scope>IDENTIFICATION</scope>
</reference>
<dbReference type="InterPro" id="IPR033116">
    <property type="entry name" value="TRYPSIN_SER"/>
</dbReference>
<evidence type="ECO:0000256" key="4">
    <source>
        <dbReference type="ARBA" id="ARBA00023157"/>
    </source>
</evidence>
<dbReference type="PANTHER" id="PTHR24252">
    <property type="entry name" value="ACROSIN-RELATED"/>
    <property type="match status" value="1"/>
</dbReference>
<dbReference type="SMART" id="SM00020">
    <property type="entry name" value="Tryp_SPc"/>
    <property type="match status" value="1"/>
</dbReference>
<evidence type="ECO:0000256" key="2">
    <source>
        <dbReference type="ARBA" id="ARBA00022801"/>
    </source>
</evidence>
<dbReference type="SUPFAM" id="SSF50494">
    <property type="entry name" value="Trypsin-like serine proteases"/>
    <property type="match status" value="1"/>
</dbReference>
<keyword evidence="1" id="KW-0645">Protease</keyword>
<dbReference type="InterPro" id="IPR001254">
    <property type="entry name" value="Trypsin_dom"/>
</dbReference>
<evidence type="ECO:0000313" key="8">
    <source>
        <dbReference type="Proteomes" id="UP000694424"/>
    </source>
</evidence>
<evidence type="ECO:0000259" key="6">
    <source>
        <dbReference type="PROSITE" id="PS50240"/>
    </source>
</evidence>
<evidence type="ECO:0000256" key="5">
    <source>
        <dbReference type="ARBA" id="ARBA00024195"/>
    </source>
</evidence>
<dbReference type="PROSITE" id="PS50240">
    <property type="entry name" value="TRYPSIN_DOM"/>
    <property type="match status" value="1"/>
</dbReference>
<dbReference type="PROSITE" id="PS00135">
    <property type="entry name" value="TRYPSIN_SER"/>
    <property type="match status" value="1"/>
</dbReference>
<keyword evidence="3" id="KW-0720">Serine protease</keyword>
<organism evidence="7 8">
    <name type="scientific">Apteryx owenii</name>
    <name type="common">Little spotted kiwi</name>
    <dbReference type="NCBI Taxonomy" id="8824"/>
    <lineage>
        <taxon>Eukaryota</taxon>
        <taxon>Metazoa</taxon>
        <taxon>Chordata</taxon>
        <taxon>Craniata</taxon>
        <taxon>Vertebrata</taxon>
        <taxon>Euteleostomi</taxon>
        <taxon>Archelosauria</taxon>
        <taxon>Archosauria</taxon>
        <taxon>Dinosauria</taxon>
        <taxon>Saurischia</taxon>
        <taxon>Theropoda</taxon>
        <taxon>Coelurosauria</taxon>
        <taxon>Aves</taxon>
        <taxon>Palaeognathae</taxon>
        <taxon>Apterygiformes</taxon>
        <taxon>Apterygidae</taxon>
        <taxon>Apteryx</taxon>
    </lineage>
</organism>
<dbReference type="PANTHER" id="PTHR24252:SF7">
    <property type="entry name" value="HYALIN"/>
    <property type="match status" value="1"/>
</dbReference>
<sequence>CLDNSVIFILTYCLMHKLTGEILQLPPCRSSLCRRTPSRKQDQTPLPTSPFLLCGLRPSQGIGERIIGGADAEAGDFPWQVSIQSKGKHFCGGTIISIPERNLSVVVGGVDLSHKLENKKLDSLILHENFDSESLENDIALILLDSPIQFNEQKMPICLPFISDLHVWKDCWVAGWGTTLAASQVLQKVEMKLISREQCLEWIPQLADSMLCAGLEEGGKDACQGDSGGALVCTYGNTMKWFAVGIVSWGEGCGEKQSPGIYTDVYSYLDWIQVETARDGKPFIPGGMENTANNFHVPSSAKAQLEFLESPLLLFIYFLAIRLL</sequence>
<proteinExistence type="inferred from homology"/>
<evidence type="ECO:0000313" key="7">
    <source>
        <dbReference type="Ensembl" id="ENSAOWP00000018987.1"/>
    </source>
</evidence>
<reference evidence="7" key="2">
    <citation type="submission" date="2025-09" db="UniProtKB">
        <authorList>
            <consortium name="Ensembl"/>
        </authorList>
    </citation>
    <scope>IDENTIFICATION</scope>
</reference>
<dbReference type="Gene3D" id="2.40.10.10">
    <property type="entry name" value="Trypsin-like serine proteases"/>
    <property type="match status" value="3"/>
</dbReference>
<dbReference type="GO" id="GO:0006508">
    <property type="term" value="P:proteolysis"/>
    <property type="evidence" value="ECO:0007669"/>
    <property type="project" value="UniProtKB-KW"/>
</dbReference>
<evidence type="ECO:0000256" key="1">
    <source>
        <dbReference type="ARBA" id="ARBA00022670"/>
    </source>
</evidence>
<dbReference type="InterPro" id="IPR043504">
    <property type="entry name" value="Peptidase_S1_PA_chymotrypsin"/>
</dbReference>
<dbReference type="AlphaFoldDB" id="A0A8B9PX85"/>
<dbReference type="Pfam" id="PF00089">
    <property type="entry name" value="Trypsin"/>
    <property type="match status" value="1"/>
</dbReference>